<protein>
    <submittedName>
        <fullName evidence="1">Uncharacterized protein</fullName>
    </submittedName>
</protein>
<dbReference type="AlphaFoldDB" id="A0A8J3QCX1"/>
<keyword evidence="2" id="KW-1185">Reference proteome</keyword>
<proteinExistence type="predicted"/>
<dbReference type="EMBL" id="BONY01000036">
    <property type="protein sequence ID" value="GIH07355.1"/>
    <property type="molecule type" value="Genomic_DNA"/>
</dbReference>
<comment type="caution">
    <text evidence="1">The sequence shown here is derived from an EMBL/GenBank/DDBJ whole genome shotgun (WGS) entry which is preliminary data.</text>
</comment>
<dbReference type="Proteomes" id="UP000612899">
    <property type="component" value="Unassembled WGS sequence"/>
</dbReference>
<evidence type="ECO:0000313" key="2">
    <source>
        <dbReference type="Proteomes" id="UP000612899"/>
    </source>
</evidence>
<accession>A0A8J3QCX1</accession>
<reference evidence="1" key="1">
    <citation type="submission" date="2021-01" db="EMBL/GenBank/DDBJ databases">
        <title>Whole genome shotgun sequence of Rhizocola hellebori NBRC 109834.</title>
        <authorList>
            <person name="Komaki H."/>
            <person name="Tamura T."/>
        </authorList>
    </citation>
    <scope>NUCLEOTIDE SEQUENCE</scope>
    <source>
        <strain evidence="1">NBRC 109834</strain>
    </source>
</reference>
<organism evidence="1 2">
    <name type="scientific">Rhizocola hellebori</name>
    <dbReference type="NCBI Taxonomy" id="1392758"/>
    <lineage>
        <taxon>Bacteria</taxon>
        <taxon>Bacillati</taxon>
        <taxon>Actinomycetota</taxon>
        <taxon>Actinomycetes</taxon>
        <taxon>Micromonosporales</taxon>
        <taxon>Micromonosporaceae</taxon>
        <taxon>Rhizocola</taxon>
    </lineage>
</organism>
<sequence>MTVPVWLLDVDGVVNACSRKPDGSVWPKDQWLSGKAQNRDGEFPILWAQPVVDFIRDVHESGRAEVRWHTTWQKDAAAIEALCGLPAFEVAVAPEFDAAVTYAAEAIREGRPDWWKLPSAERVVRDEKRPLVWTDDDITYSLKRYDADAGLRAYSPALLVSPNDRTGLTPKHLRRIGDFLDLHAAAGGAS</sequence>
<evidence type="ECO:0000313" key="1">
    <source>
        <dbReference type="EMBL" id="GIH07355.1"/>
    </source>
</evidence>
<dbReference type="RefSeq" id="WP_203911147.1">
    <property type="nucleotide sequence ID" value="NZ_BONY01000036.1"/>
</dbReference>
<name>A0A8J3QCX1_9ACTN</name>
<gene>
    <name evidence="1" type="ORF">Rhe02_54220</name>
</gene>